<dbReference type="InterPro" id="IPR007278">
    <property type="entry name" value="DUF397"/>
</dbReference>
<reference evidence="4" key="1">
    <citation type="submission" date="2019-04" db="EMBL/GenBank/DDBJ databases">
        <title>Nocardioides xinjiangensis sp. nov.</title>
        <authorList>
            <person name="Liu S."/>
        </authorList>
    </citation>
    <scope>NUCLEOTIDE SEQUENCE [LARGE SCALE GENOMIC DNA]</scope>
    <source>
        <strain evidence="4">18</strain>
    </source>
</reference>
<dbReference type="Pfam" id="PF04149">
    <property type="entry name" value="DUF397"/>
    <property type="match status" value="1"/>
</dbReference>
<dbReference type="AlphaFoldDB" id="A0A4S8QJC1"/>
<dbReference type="EMBL" id="STGY01000004">
    <property type="protein sequence ID" value="THV43362.1"/>
    <property type="molecule type" value="Genomic_DNA"/>
</dbReference>
<protein>
    <submittedName>
        <fullName evidence="3">DUF397 domain-containing protein</fullName>
    </submittedName>
</protein>
<evidence type="ECO:0000259" key="2">
    <source>
        <dbReference type="Pfam" id="PF04149"/>
    </source>
</evidence>
<comment type="caution">
    <text evidence="3">The sequence shown here is derived from an EMBL/GenBank/DDBJ whole genome shotgun (WGS) entry which is preliminary data.</text>
</comment>
<gene>
    <name evidence="3" type="ORF">FAB82_01400</name>
</gene>
<name>A0A4S8QJC1_9ACTN</name>
<feature type="domain" description="DUF397" evidence="2">
    <location>
        <begin position="14"/>
        <end position="71"/>
    </location>
</feature>
<sequence>MPHGAYDRDRWARARFRKSSRSNGGSNGNCVAFAVLGDEVAVGDTKTPVADSYAHLRVRAADLGGLLAGIKSGALPTARGSAPSLFTPAERVIGLQASATEEREGRPRDTPDRRVRAC</sequence>
<keyword evidence="4" id="KW-1185">Reference proteome</keyword>
<dbReference type="Proteomes" id="UP000308760">
    <property type="component" value="Unassembled WGS sequence"/>
</dbReference>
<evidence type="ECO:0000313" key="4">
    <source>
        <dbReference type="Proteomes" id="UP000308760"/>
    </source>
</evidence>
<organism evidence="3 4">
    <name type="scientific">Glycomyces buryatensis</name>
    <dbReference type="NCBI Taxonomy" id="2570927"/>
    <lineage>
        <taxon>Bacteria</taxon>
        <taxon>Bacillati</taxon>
        <taxon>Actinomycetota</taxon>
        <taxon>Actinomycetes</taxon>
        <taxon>Glycomycetales</taxon>
        <taxon>Glycomycetaceae</taxon>
        <taxon>Glycomyces</taxon>
    </lineage>
</organism>
<feature type="region of interest" description="Disordered" evidence="1">
    <location>
        <begin position="95"/>
        <end position="118"/>
    </location>
</feature>
<proteinExistence type="predicted"/>
<reference evidence="3 4" key="2">
    <citation type="submission" date="2019-05" db="EMBL/GenBank/DDBJ databases">
        <title>Glycomyces buryatensis sp. nov.</title>
        <authorList>
            <person name="Nikitina E."/>
        </authorList>
    </citation>
    <scope>NUCLEOTIDE SEQUENCE [LARGE SCALE GENOMIC DNA]</scope>
    <source>
        <strain evidence="3 4">18</strain>
    </source>
</reference>
<feature type="compositionally biased region" description="Basic and acidic residues" evidence="1">
    <location>
        <begin position="100"/>
        <end position="118"/>
    </location>
</feature>
<evidence type="ECO:0000313" key="3">
    <source>
        <dbReference type="EMBL" id="THV43362.1"/>
    </source>
</evidence>
<accession>A0A4S8QJC1</accession>
<evidence type="ECO:0000256" key="1">
    <source>
        <dbReference type="SAM" id="MobiDB-lite"/>
    </source>
</evidence>
<dbReference type="RefSeq" id="WP_136532753.1">
    <property type="nucleotide sequence ID" value="NZ_STGY01000004.1"/>
</dbReference>